<gene>
    <name evidence="4" type="ORF">A3D99_02450</name>
</gene>
<dbReference type="Proteomes" id="UP000177528">
    <property type="component" value="Unassembled WGS sequence"/>
</dbReference>
<feature type="domain" description="Glycosyl transferase family 1" evidence="2">
    <location>
        <begin position="195"/>
        <end position="355"/>
    </location>
</feature>
<comment type="caution">
    <text evidence="4">The sequence shown here is derived from an EMBL/GenBank/DDBJ whole genome shotgun (WGS) entry which is preliminary data.</text>
</comment>
<feature type="domain" description="Glycosyltransferase subfamily 4-like N-terminal" evidence="3">
    <location>
        <begin position="15"/>
        <end position="185"/>
    </location>
</feature>
<sequence length="385" mass="42677">MKILLINFEYPPLGGGGGVATAQIAKELAARHEVHVFTTAFHELPSEEILHGVHIHRIQVWGRKELPTATVVSLITFAPAALWNGIALMRQYKFDIIHAQFVIPSGLPAALLAMIFRVPFVLTFVGGDVYDPSKAISPHRITILRALIRWIASRADARTAISHDTKTRTIELHGVQEDITVVPIGLVHRTQTNTSKIDSGMPEDSFLCVSIGRLVPRKGYDILLQAWKNIPNAHLVIMGDGPLKAELTNMITSFGLADRVLLTGHVTEEQKQKYLSCADLYVSAAQHEGFGIVFLEAMDAGLPIVAANDGGQRDFLHHGEHALLVAPYDHRAITRAIDELMSDSGLRDRMGKKNKADVQQYYIENTAKQFEDILIDTKSAYERHH</sequence>
<dbReference type="Gene3D" id="3.40.50.2000">
    <property type="entry name" value="Glycogen Phosphorylase B"/>
    <property type="match status" value="2"/>
</dbReference>
<dbReference type="PANTHER" id="PTHR45947">
    <property type="entry name" value="SULFOQUINOVOSYL TRANSFERASE SQD2"/>
    <property type="match status" value="1"/>
</dbReference>
<dbReference type="Pfam" id="PF13579">
    <property type="entry name" value="Glyco_trans_4_4"/>
    <property type="match status" value="1"/>
</dbReference>
<dbReference type="CDD" id="cd03801">
    <property type="entry name" value="GT4_PimA-like"/>
    <property type="match status" value="1"/>
</dbReference>
<keyword evidence="1" id="KW-0812">Transmembrane</keyword>
<evidence type="ECO:0000313" key="4">
    <source>
        <dbReference type="EMBL" id="OGY35115.1"/>
    </source>
</evidence>
<feature type="transmembrane region" description="Helical" evidence="1">
    <location>
        <begin position="69"/>
        <end position="89"/>
    </location>
</feature>
<dbReference type="InterPro" id="IPR028098">
    <property type="entry name" value="Glyco_trans_4-like_N"/>
</dbReference>
<dbReference type="SUPFAM" id="SSF53756">
    <property type="entry name" value="UDP-Glycosyltransferase/glycogen phosphorylase"/>
    <property type="match status" value="1"/>
</dbReference>
<dbReference type="PANTHER" id="PTHR45947:SF3">
    <property type="entry name" value="SULFOQUINOVOSYL TRANSFERASE SQD2"/>
    <property type="match status" value="1"/>
</dbReference>
<name>A0A1G1X515_9BACT</name>
<evidence type="ECO:0000259" key="3">
    <source>
        <dbReference type="Pfam" id="PF13579"/>
    </source>
</evidence>
<reference evidence="4 5" key="1">
    <citation type="journal article" date="2016" name="Nat. Commun.">
        <title>Thousands of microbial genomes shed light on interconnected biogeochemical processes in an aquifer system.</title>
        <authorList>
            <person name="Anantharaman K."/>
            <person name="Brown C.T."/>
            <person name="Hug L.A."/>
            <person name="Sharon I."/>
            <person name="Castelle C.J."/>
            <person name="Probst A.J."/>
            <person name="Thomas B.C."/>
            <person name="Singh A."/>
            <person name="Wilkins M.J."/>
            <person name="Karaoz U."/>
            <person name="Brodie E.L."/>
            <person name="Williams K.H."/>
            <person name="Hubbard S.S."/>
            <person name="Banfield J.F."/>
        </authorList>
    </citation>
    <scope>NUCLEOTIDE SEQUENCE [LARGE SCALE GENOMIC DNA]</scope>
</reference>
<evidence type="ECO:0000256" key="1">
    <source>
        <dbReference type="SAM" id="Phobius"/>
    </source>
</evidence>
<dbReference type="GO" id="GO:0016757">
    <property type="term" value="F:glycosyltransferase activity"/>
    <property type="evidence" value="ECO:0007669"/>
    <property type="project" value="InterPro"/>
</dbReference>
<protein>
    <recommendedName>
        <fullName evidence="6">Glycosyltransferase subfamily 4-like N-terminal domain-containing protein</fullName>
    </recommendedName>
</protein>
<organism evidence="4 5">
    <name type="scientific">Candidatus Andersenbacteria bacterium RIFCSPHIGHO2_12_FULL_45_11</name>
    <dbReference type="NCBI Taxonomy" id="1797281"/>
    <lineage>
        <taxon>Bacteria</taxon>
        <taxon>Candidatus Anderseniibacteriota</taxon>
    </lineage>
</organism>
<evidence type="ECO:0000313" key="5">
    <source>
        <dbReference type="Proteomes" id="UP000177528"/>
    </source>
</evidence>
<dbReference type="InterPro" id="IPR001296">
    <property type="entry name" value="Glyco_trans_1"/>
</dbReference>
<dbReference type="AlphaFoldDB" id="A0A1G1X515"/>
<feature type="transmembrane region" description="Helical" evidence="1">
    <location>
        <begin position="101"/>
        <end position="125"/>
    </location>
</feature>
<keyword evidence="1" id="KW-0472">Membrane</keyword>
<evidence type="ECO:0000259" key="2">
    <source>
        <dbReference type="Pfam" id="PF00534"/>
    </source>
</evidence>
<proteinExistence type="predicted"/>
<dbReference type="Pfam" id="PF00534">
    <property type="entry name" value="Glycos_transf_1"/>
    <property type="match status" value="1"/>
</dbReference>
<dbReference type="EMBL" id="MHHR01000004">
    <property type="protein sequence ID" value="OGY35115.1"/>
    <property type="molecule type" value="Genomic_DNA"/>
</dbReference>
<evidence type="ECO:0008006" key="6">
    <source>
        <dbReference type="Google" id="ProtNLM"/>
    </source>
</evidence>
<keyword evidence="1" id="KW-1133">Transmembrane helix</keyword>
<accession>A0A1G1X515</accession>
<dbReference type="InterPro" id="IPR050194">
    <property type="entry name" value="Glycosyltransferase_grp1"/>
</dbReference>